<reference evidence="1" key="1">
    <citation type="submission" date="2020-05" db="EMBL/GenBank/DDBJ databases">
        <title>Phylogenomic resolution of chytrid fungi.</title>
        <authorList>
            <person name="Stajich J.E."/>
            <person name="Amses K."/>
            <person name="Simmons R."/>
            <person name="Seto K."/>
            <person name="Myers J."/>
            <person name="Bonds A."/>
            <person name="Quandt C.A."/>
            <person name="Barry K."/>
            <person name="Liu P."/>
            <person name="Grigoriev I."/>
            <person name="Longcore J.E."/>
            <person name="James T.Y."/>
        </authorList>
    </citation>
    <scope>NUCLEOTIDE SEQUENCE</scope>
    <source>
        <strain evidence="1">PLAUS21</strain>
    </source>
</reference>
<dbReference type="Proteomes" id="UP001210925">
    <property type="component" value="Unassembled WGS sequence"/>
</dbReference>
<dbReference type="GO" id="GO:0047617">
    <property type="term" value="F:fatty acyl-CoA hydrolase activity"/>
    <property type="evidence" value="ECO:0007669"/>
    <property type="project" value="TreeGrafter"/>
</dbReference>
<keyword evidence="2" id="KW-1185">Reference proteome</keyword>
<dbReference type="Pfam" id="PF13279">
    <property type="entry name" value="4HBT_2"/>
    <property type="match status" value="1"/>
</dbReference>
<dbReference type="Gene3D" id="3.10.129.10">
    <property type="entry name" value="Hotdog Thioesterase"/>
    <property type="match status" value="1"/>
</dbReference>
<accession>A0AAD5Y611</accession>
<proteinExistence type="predicted"/>
<evidence type="ECO:0000313" key="1">
    <source>
        <dbReference type="EMBL" id="KAJ3254256.1"/>
    </source>
</evidence>
<dbReference type="EMBL" id="JADGKB010000089">
    <property type="protein sequence ID" value="KAJ3254256.1"/>
    <property type="molecule type" value="Genomic_DNA"/>
</dbReference>
<comment type="caution">
    <text evidence="1">The sequence shown here is derived from an EMBL/GenBank/DDBJ whole genome shotgun (WGS) entry which is preliminary data.</text>
</comment>
<evidence type="ECO:0008006" key="3">
    <source>
        <dbReference type="Google" id="ProtNLM"/>
    </source>
</evidence>
<organism evidence="1 2">
    <name type="scientific">Boothiomyces macroporosus</name>
    <dbReference type="NCBI Taxonomy" id="261099"/>
    <lineage>
        <taxon>Eukaryota</taxon>
        <taxon>Fungi</taxon>
        <taxon>Fungi incertae sedis</taxon>
        <taxon>Chytridiomycota</taxon>
        <taxon>Chytridiomycota incertae sedis</taxon>
        <taxon>Chytridiomycetes</taxon>
        <taxon>Rhizophydiales</taxon>
        <taxon>Terramycetaceae</taxon>
        <taxon>Boothiomyces</taxon>
    </lineage>
</organism>
<dbReference type="SUPFAM" id="SSF54637">
    <property type="entry name" value="Thioesterase/thiol ester dehydrase-isomerase"/>
    <property type="match status" value="1"/>
</dbReference>
<gene>
    <name evidence="1" type="ORF">HK103_007309</name>
</gene>
<sequence>MNTCVATLRKSLSPKLQELVKSYPSIAKFQLHWGEMDMFGHLNNVWYIRYVESARFAHFEQVMKKNFTETQYKNFKDGSGVGIIVKSISINYRAPALYPDNIIVATKIANLTKDRYTQYTVLLSENQENVVAETESVIVAYDYDKQGKGELHDGFKKSYEQAVQEFGPQEPVKKARL</sequence>
<dbReference type="PANTHER" id="PTHR31793">
    <property type="entry name" value="4-HYDROXYBENZOYL-COA THIOESTERASE FAMILY MEMBER"/>
    <property type="match status" value="1"/>
</dbReference>
<dbReference type="AlphaFoldDB" id="A0AAD5Y611"/>
<dbReference type="CDD" id="cd00586">
    <property type="entry name" value="4HBT"/>
    <property type="match status" value="1"/>
</dbReference>
<dbReference type="InterPro" id="IPR050563">
    <property type="entry name" value="4-hydroxybenzoyl-CoA_TE"/>
</dbReference>
<dbReference type="PANTHER" id="PTHR31793:SF39">
    <property type="entry name" value="THIOESTERASE_THIOL ESTER DEHYDRASE-ISOMERASE"/>
    <property type="match status" value="1"/>
</dbReference>
<protein>
    <recommendedName>
        <fullName evidence="3">Acyl-CoA thioesterase</fullName>
    </recommendedName>
</protein>
<dbReference type="InterPro" id="IPR029069">
    <property type="entry name" value="HotDog_dom_sf"/>
</dbReference>
<name>A0AAD5Y611_9FUNG</name>
<evidence type="ECO:0000313" key="2">
    <source>
        <dbReference type="Proteomes" id="UP001210925"/>
    </source>
</evidence>